<accession>X1E7B2</accession>
<proteinExistence type="predicted"/>
<dbReference type="EMBL" id="BART01037992">
    <property type="protein sequence ID" value="GAH13059.1"/>
    <property type="molecule type" value="Genomic_DNA"/>
</dbReference>
<sequence>VYPFTGSRMMRASLVEGEQRLFDLWKTNCKYIKKGTAPIPGGQNGIYLPQNGNWIFEDIPYGQPESVPQSIVDFFYWRVQL</sequence>
<organism evidence="1">
    <name type="scientific">marine sediment metagenome</name>
    <dbReference type="NCBI Taxonomy" id="412755"/>
    <lineage>
        <taxon>unclassified sequences</taxon>
        <taxon>metagenomes</taxon>
        <taxon>ecological metagenomes</taxon>
    </lineage>
</organism>
<comment type="caution">
    <text evidence="1">The sequence shown here is derived from an EMBL/GenBank/DDBJ whole genome shotgun (WGS) entry which is preliminary data.</text>
</comment>
<reference evidence="1" key="1">
    <citation type="journal article" date="2014" name="Front. Microbiol.">
        <title>High frequency of phylogenetically diverse reductive dehalogenase-homologous genes in deep subseafloor sedimentary metagenomes.</title>
        <authorList>
            <person name="Kawai M."/>
            <person name="Futagami T."/>
            <person name="Toyoda A."/>
            <person name="Takaki Y."/>
            <person name="Nishi S."/>
            <person name="Hori S."/>
            <person name="Arai W."/>
            <person name="Tsubouchi T."/>
            <person name="Morono Y."/>
            <person name="Uchiyama I."/>
            <person name="Ito T."/>
            <person name="Fujiyama A."/>
            <person name="Inagaki F."/>
            <person name="Takami H."/>
        </authorList>
    </citation>
    <scope>NUCLEOTIDE SEQUENCE</scope>
    <source>
        <strain evidence="1">Expedition CK06-06</strain>
    </source>
</reference>
<feature type="non-terminal residue" evidence="1">
    <location>
        <position position="1"/>
    </location>
</feature>
<evidence type="ECO:0000313" key="1">
    <source>
        <dbReference type="EMBL" id="GAH13059.1"/>
    </source>
</evidence>
<dbReference type="AlphaFoldDB" id="X1E7B2"/>
<gene>
    <name evidence="1" type="ORF">S01H4_63260</name>
</gene>
<protein>
    <submittedName>
        <fullName evidence="1">Uncharacterized protein</fullName>
    </submittedName>
</protein>
<name>X1E7B2_9ZZZZ</name>